<keyword evidence="2" id="KW-0067">ATP-binding</keyword>
<evidence type="ECO:0000259" key="5">
    <source>
        <dbReference type="Pfam" id="PF17863"/>
    </source>
</evidence>
<evidence type="ECO:0000313" key="7">
    <source>
        <dbReference type="Proteomes" id="UP000192602"/>
    </source>
</evidence>
<dbReference type="GO" id="GO:0016887">
    <property type="term" value="F:ATP hydrolysis activity"/>
    <property type="evidence" value="ECO:0007669"/>
    <property type="project" value="InterPro"/>
</dbReference>
<keyword evidence="1" id="KW-0547">Nucleotide-binding</keyword>
<comment type="similarity">
    <text evidence="3">Belongs to the MoxR family.</text>
</comment>
<dbReference type="Gene3D" id="3.40.50.300">
    <property type="entry name" value="P-loop containing nucleotide triphosphate hydrolases"/>
    <property type="match status" value="1"/>
</dbReference>
<accession>A0A1W1WQY6</accession>
<evidence type="ECO:0000313" key="6">
    <source>
        <dbReference type="EMBL" id="SMC08622.1"/>
    </source>
</evidence>
<dbReference type="InterPro" id="IPR041628">
    <property type="entry name" value="ChlI/MoxR_AAA_lid"/>
</dbReference>
<dbReference type="PIRSF" id="PIRSF002849">
    <property type="entry name" value="AAA_ATPase_chaperone_MoxR_prd"/>
    <property type="match status" value="1"/>
</dbReference>
<evidence type="ECO:0000259" key="4">
    <source>
        <dbReference type="Pfam" id="PF07726"/>
    </source>
</evidence>
<name>A0A1W1WQY6_9BACT</name>
<organism evidence="6 7">
    <name type="scientific">Nitratiruptor tergarcus DSM 16512</name>
    <dbReference type="NCBI Taxonomy" id="1069081"/>
    <lineage>
        <taxon>Bacteria</taxon>
        <taxon>Pseudomonadati</taxon>
        <taxon>Campylobacterota</taxon>
        <taxon>Epsilonproteobacteria</taxon>
        <taxon>Nautiliales</taxon>
        <taxon>Nitratiruptoraceae</taxon>
        <taxon>Nitratiruptor</taxon>
    </lineage>
</organism>
<keyword evidence="7" id="KW-1185">Reference proteome</keyword>
<dbReference type="STRING" id="1069081.SAMN05660197_0379"/>
<dbReference type="Pfam" id="PF07726">
    <property type="entry name" value="AAA_3"/>
    <property type="match status" value="1"/>
</dbReference>
<dbReference type="InterPro" id="IPR050764">
    <property type="entry name" value="CbbQ/NirQ/NorQ/GpvN"/>
</dbReference>
<protein>
    <submittedName>
        <fullName evidence="6">MoxR-like ATPase</fullName>
    </submittedName>
</protein>
<dbReference type="EMBL" id="FWWZ01000001">
    <property type="protein sequence ID" value="SMC08622.1"/>
    <property type="molecule type" value="Genomic_DNA"/>
</dbReference>
<dbReference type="AlphaFoldDB" id="A0A1W1WQY6"/>
<feature type="domain" description="ATPase AAA-3" evidence="4">
    <location>
        <begin position="34"/>
        <end position="164"/>
    </location>
</feature>
<dbReference type="Proteomes" id="UP000192602">
    <property type="component" value="Unassembled WGS sequence"/>
</dbReference>
<evidence type="ECO:0000256" key="3">
    <source>
        <dbReference type="ARBA" id="ARBA00061607"/>
    </source>
</evidence>
<feature type="domain" description="ChlI/MoxR AAA lid" evidence="5">
    <location>
        <begin position="226"/>
        <end position="298"/>
    </location>
</feature>
<dbReference type="OrthoDB" id="9808397at2"/>
<proteinExistence type="inferred from homology"/>
<dbReference type="RefSeq" id="WP_084274895.1">
    <property type="nucleotide sequence ID" value="NZ_AP026671.1"/>
</dbReference>
<dbReference type="InterPro" id="IPR011703">
    <property type="entry name" value="ATPase_AAA-3"/>
</dbReference>
<dbReference type="GO" id="GO:0005524">
    <property type="term" value="F:ATP binding"/>
    <property type="evidence" value="ECO:0007669"/>
    <property type="project" value="UniProtKB-KW"/>
</dbReference>
<evidence type="ECO:0000256" key="2">
    <source>
        <dbReference type="ARBA" id="ARBA00022840"/>
    </source>
</evidence>
<dbReference type="PANTHER" id="PTHR42759:SF1">
    <property type="entry name" value="MAGNESIUM-CHELATASE SUBUNIT CHLD"/>
    <property type="match status" value="1"/>
</dbReference>
<sequence>MQIIQALKNEVKRVIVGQEDMLDAIIVALLSEGHILLEGMPGLAKTTTIKTFAHVVGLKFQRVQFTPDLLPSDIIGANIYNPAESRFYIRRGPIFTNLLLADEINRAPAKVQSALLEAMQERQVTIDKESYRLDEPFVVMATQNPIEQEGTYNLPEAQLDRFMMKIVLTYNTKDEEFEILNRSEKGFATDFAQVITKEDLLQAKEQVSKIFIDDALKRYILDIIFATRKHPDLFYGSSPRGSIDLLKAAKAKAYMRGSDFVTPRDILEMAKPVLRHRVILSYEAKASGKDSDKILDEILTKVPMP</sequence>
<dbReference type="InterPro" id="IPR027417">
    <property type="entry name" value="P-loop_NTPase"/>
</dbReference>
<dbReference type="SUPFAM" id="SSF52540">
    <property type="entry name" value="P-loop containing nucleoside triphosphate hydrolases"/>
    <property type="match status" value="1"/>
</dbReference>
<dbReference type="PANTHER" id="PTHR42759">
    <property type="entry name" value="MOXR FAMILY PROTEIN"/>
    <property type="match status" value="1"/>
</dbReference>
<dbReference type="Pfam" id="PF17863">
    <property type="entry name" value="AAA_lid_2"/>
    <property type="match status" value="1"/>
</dbReference>
<dbReference type="FunFam" id="3.40.50.300:FF:000640">
    <property type="entry name" value="MoxR family ATPase"/>
    <property type="match status" value="1"/>
</dbReference>
<reference evidence="7" key="1">
    <citation type="submission" date="2017-04" db="EMBL/GenBank/DDBJ databases">
        <authorList>
            <person name="Varghese N."/>
            <person name="Submissions S."/>
        </authorList>
    </citation>
    <scope>NUCLEOTIDE SEQUENCE [LARGE SCALE GENOMIC DNA]</scope>
    <source>
        <strain evidence="7">DSM 16512</strain>
    </source>
</reference>
<evidence type="ECO:0000256" key="1">
    <source>
        <dbReference type="ARBA" id="ARBA00022741"/>
    </source>
</evidence>
<dbReference type="Gene3D" id="1.10.8.80">
    <property type="entry name" value="Magnesium chelatase subunit I, C-Terminal domain"/>
    <property type="match status" value="1"/>
</dbReference>
<gene>
    <name evidence="6" type="ORF">SAMN05660197_0379</name>
</gene>